<dbReference type="InterPro" id="IPR014752">
    <property type="entry name" value="Arrestin-like_C"/>
</dbReference>
<feature type="region of interest" description="Disordered" evidence="3">
    <location>
        <begin position="527"/>
        <end position="591"/>
    </location>
</feature>
<organism evidence="5 6">
    <name type="scientific">Colletotrichum noveboracense</name>
    <dbReference type="NCBI Taxonomy" id="2664923"/>
    <lineage>
        <taxon>Eukaryota</taxon>
        <taxon>Fungi</taxon>
        <taxon>Dikarya</taxon>
        <taxon>Ascomycota</taxon>
        <taxon>Pezizomycotina</taxon>
        <taxon>Sordariomycetes</taxon>
        <taxon>Hypocreomycetidae</taxon>
        <taxon>Glomerellales</taxon>
        <taxon>Glomerellaceae</taxon>
        <taxon>Colletotrichum</taxon>
        <taxon>Colletotrichum gloeosporioides species complex</taxon>
    </lineage>
</organism>
<evidence type="ECO:0000256" key="1">
    <source>
        <dbReference type="ARBA" id="ARBA00005298"/>
    </source>
</evidence>
<dbReference type="InterPro" id="IPR011021">
    <property type="entry name" value="Arrestin-like_N"/>
</dbReference>
<dbReference type="InterPro" id="IPR011022">
    <property type="entry name" value="Arrestin_C-like"/>
</dbReference>
<dbReference type="InterPro" id="IPR014756">
    <property type="entry name" value="Ig_E-set"/>
</dbReference>
<dbReference type="SMART" id="SM01017">
    <property type="entry name" value="Arrestin_C"/>
    <property type="match status" value="1"/>
</dbReference>
<evidence type="ECO:0000259" key="4">
    <source>
        <dbReference type="SMART" id="SM01017"/>
    </source>
</evidence>
<dbReference type="EMBL" id="CAMGZC010000727">
    <property type="protein sequence ID" value="CAI0649644.1"/>
    <property type="molecule type" value="Genomic_DNA"/>
</dbReference>
<dbReference type="Proteomes" id="UP001152533">
    <property type="component" value="Unassembled WGS sequence"/>
</dbReference>
<sequence length="620" mass="68595">MPSFNPFSTVTGKHAASLFEIRLDNDFIVFRGGEDESAGQILKGVVVLCLPTPLKIEDVHLRLTGTLRLSYECPLFPVGLLQERRFWRFEPKSRQDHYPAPTPLGSIRRRSWWQEHHVAGRNYEWPFEFTLPGNTAESVEGIPEASITYKLKATVARGKLAYDLHAYKALRIIRTLEPAALEFLHAMSVENIWPNKVDYSIVIPQKAVVFGASVPLQMRFTPLLKGLEMGEISVKMLEIRECTLQGPTGNIFKEHRTEREVSNWKFEVDREEHWHDTIEDTGQEGWMVEKKLNLPKRLRQCVQDLNHNGIKVRHKLKLVVALKNPDGHISELRATLPVSIFISPNMPLDEHGVLVDQNPGTTPAAAEAAVTRIAPPGYGEHVLDQLYEDVDMSGFQTPALQSGFSSPFYAQSRAGSSENLAGLAMSNSHSHGVAPAALSQRLHNVSLDPSQRNTSFNSLNAITEDVAFPTSNPTGQSSQSHSAALTRQNSNEEHSNSHSSGPSGRNSPEHLDFPDMATLSKVPSYTTAIKTPARRGTTDALPDYFSAMSAPNTPPASEAPVADPLSMIPEHEGGTGSEPTTPGGSHRSWHRPASMTSLLHAVQGGDDRRLHLLQGRERVY</sequence>
<dbReference type="PANTHER" id="PTHR11188:SF17">
    <property type="entry name" value="FI21816P1"/>
    <property type="match status" value="1"/>
</dbReference>
<dbReference type="PANTHER" id="PTHR11188">
    <property type="entry name" value="ARRESTIN DOMAIN CONTAINING PROTEIN"/>
    <property type="match status" value="1"/>
</dbReference>
<gene>
    <name evidence="5" type="ORF">CGXH109_LOCUS87928</name>
</gene>
<dbReference type="InterPro" id="IPR050357">
    <property type="entry name" value="Arrestin_domain-protein"/>
</dbReference>
<evidence type="ECO:0000256" key="2">
    <source>
        <dbReference type="ARBA" id="ARBA00038766"/>
    </source>
</evidence>
<proteinExistence type="inferred from homology"/>
<dbReference type="Pfam" id="PF02752">
    <property type="entry name" value="Arrestin_C"/>
    <property type="match status" value="1"/>
</dbReference>
<feature type="compositionally biased region" description="Low complexity" evidence="3">
    <location>
        <begin position="577"/>
        <end position="586"/>
    </location>
</feature>
<evidence type="ECO:0000256" key="3">
    <source>
        <dbReference type="SAM" id="MobiDB-lite"/>
    </source>
</evidence>
<comment type="similarity">
    <text evidence="1">Belongs to the arrestin family.</text>
</comment>
<dbReference type="Pfam" id="PF00339">
    <property type="entry name" value="Arrestin_N"/>
    <property type="match status" value="1"/>
</dbReference>
<dbReference type="GO" id="GO:0005886">
    <property type="term" value="C:plasma membrane"/>
    <property type="evidence" value="ECO:0007669"/>
    <property type="project" value="TreeGrafter"/>
</dbReference>
<comment type="subunit">
    <text evidence="2">Interacts with hulA.</text>
</comment>
<dbReference type="AlphaFoldDB" id="A0A9W4RXV0"/>
<evidence type="ECO:0000313" key="5">
    <source>
        <dbReference type="EMBL" id="CAI0649644.1"/>
    </source>
</evidence>
<dbReference type="GO" id="GO:0031625">
    <property type="term" value="F:ubiquitin protein ligase binding"/>
    <property type="evidence" value="ECO:0007669"/>
    <property type="project" value="TreeGrafter"/>
</dbReference>
<protein>
    <recommendedName>
        <fullName evidence="4">Arrestin C-terminal-like domain-containing protein</fullName>
    </recommendedName>
</protein>
<keyword evidence="6" id="KW-1185">Reference proteome</keyword>
<dbReference type="GO" id="GO:0005829">
    <property type="term" value="C:cytosol"/>
    <property type="evidence" value="ECO:0007669"/>
    <property type="project" value="TreeGrafter"/>
</dbReference>
<feature type="region of interest" description="Disordered" evidence="3">
    <location>
        <begin position="467"/>
        <end position="515"/>
    </location>
</feature>
<comment type="caution">
    <text evidence="5">The sequence shown here is derived from an EMBL/GenBank/DDBJ whole genome shotgun (WGS) entry which is preliminary data.</text>
</comment>
<name>A0A9W4RXV0_9PEZI</name>
<evidence type="ECO:0000313" key="6">
    <source>
        <dbReference type="Proteomes" id="UP001152533"/>
    </source>
</evidence>
<reference evidence="5" key="1">
    <citation type="submission" date="2022-08" db="EMBL/GenBank/DDBJ databases">
        <authorList>
            <person name="Giroux E."/>
            <person name="Giroux E."/>
        </authorList>
    </citation>
    <scope>NUCLEOTIDE SEQUENCE</scope>
    <source>
        <strain evidence="5">H1091258</strain>
    </source>
</reference>
<dbReference type="SUPFAM" id="SSF81296">
    <property type="entry name" value="E set domains"/>
    <property type="match status" value="1"/>
</dbReference>
<dbReference type="GO" id="GO:0070086">
    <property type="term" value="P:ubiquitin-dependent endocytosis"/>
    <property type="evidence" value="ECO:0007669"/>
    <property type="project" value="TreeGrafter"/>
</dbReference>
<feature type="domain" description="Arrestin C-terminal-like" evidence="4">
    <location>
        <begin position="193"/>
        <end position="345"/>
    </location>
</feature>
<feature type="compositionally biased region" description="Low complexity" evidence="3">
    <location>
        <begin position="497"/>
        <end position="506"/>
    </location>
</feature>
<feature type="compositionally biased region" description="Polar residues" evidence="3">
    <location>
        <begin position="469"/>
        <end position="488"/>
    </location>
</feature>
<dbReference type="GO" id="GO:0030674">
    <property type="term" value="F:protein-macromolecule adaptor activity"/>
    <property type="evidence" value="ECO:0007669"/>
    <property type="project" value="TreeGrafter"/>
</dbReference>
<accession>A0A9W4RXV0</accession>
<dbReference type="Gene3D" id="2.60.40.640">
    <property type="match status" value="1"/>
</dbReference>